<gene>
    <name evidence="3" type="ORF">GCM10023144_17270</name>
</gene>
<evidence type="ECO:0000256" key="1">
    <source>
        <dbReference type="ARBA" id="ARBA00010894"/>
    </source>
</evidence>
<organism evidence="3 4">
    <name type="scientific">Pigmentiphaga soli</name>
    <dbReference type="NCBI Taxonomy" id="1007095"/>
    <lineage>
        <taxon>Bacteria</taxon>
        <taxon>Pseudomonadati</taxon>
        <taxon>Pseudomonadota</taxon>
        <taxon>Betaproteobacteria</taxon>
        <taxon>Burkholderiales</taxon>
        <taxon>Alcaligenaceae</taxon>
        <taxon>Pigmentiphaga</taxon>
    </lineage>
</organism>
<feature type="transmembrane region" description="Helical" evidence="2">
    <location>
        <begin position="159"/>
        <end position="180"/>
    </location>
</feature>
<evidence type="ECO:0000256" key="2">
    <source>
        <dbReference type="SAM" id="Phobius"/>
    </source>
</evidence>
<keyword evidence="2" id="KW-0472">Membrane</keyword>
<dbReference type="InterPro" id="IPR003425">
    <property type="entry name" value="CCB3/YggT"/>
</dbReference>
<name>A0ABP8GU02_9BURK</name>
<dbReference type="RefSeq" id="WP_345248340.1">
    <property type="nucleotide sequence ID" value="NZ_BAABFO010000006.1"/>
</dbReference>
<protein>
    <submittedName>
        <fullName evidence="3">YggT family protein</fullName>
    </submittedName>
</protein>
<feature type="transmembrane region" description="Helical" evidence="2">
    <location>
        <begin position="117"/>
        <end position="139"/>
    </location>
</feature>
<dbReference type="EMBL" id="BAABFO010000006">
    <property type="protein sequence ID" value="GAA4329943.1"/>
    <property type="molecule type" value="Genomic_DNA"/>
</dbReference>
<keyword evidence="2" id="KW-1133">Transmembrane helix</keyword>
<evidence type="ECO:0000313" key="4">
    <source>
        <dbReference type="Proteomes" id="UP001501671"/>
    </source>
</evidence>
<dbReference type="PANTHER" id="PTHR33219:SF14">
    <property type="entry name" value="PROTEIN COFACTOR ASSEMBLY OF COMPLEX C SUBUNIT B CCB3, CHLOROPLASTIC-RELATED"/>
    <property type="match status" value="1"/>
</dbReference>
<evidence type="ECO:0000313" key="3">
    <source>
        <dbReference type="EMBL" id="GAA4329943.1"/>
    </source>
</evidence>
<sequence>MFGDIAQFLLNIVFTLYGAILLLRLWMQWARLPPYNPIARPLFQAADWIVVPLRRVLGGRGGIDWACLVAAWLTAVVFLFLSVLVSSGNPLAIFPLGLGIALLLVLKWAINLVMWITLLMAIMSWVNPHAPLMPMLYALTAPLLDPIRRILPSMGGLDLSPLVLFLLTQIALMILARAGLPVFMGY</sequence>
<feature type="transmembrane region" description="Helical" evidence="2">
    <location>
        <begin position="6"/>
        <end position="26"/>
    </location>
</feature>
<comment type="caution">
    <text evidence="3">The sequence shown here is derived from an EMBL/GenBank/DDBJ whole genome shotgun (WGS) entry which is preliminary data.</text>
</comment>
<keyword evidence="2" id="KW-0812">Transmembrane</keyword>
<dbReference type="PANTHER" id="PTHR33219">
    <property type="entry name" value="YLMG HOMOLOG PROTEIN 2, CHLOROPLASTIC"/>
    <property type="match status" value="1"/>
</dbReference>
<dbReference type="Pfam" id="PF02325">
    <property type="entry name" value="CCB3_YggT"/>
    <property type="match status" value="2"/>
</dbReference>
<accession>A0ABP8GU02</accession>
<comment type="similarity">
    <text evidence="1">Belongs to the YggT family.</text>
</comment>
<dbReference type="Proteomes" id="UP001501671">
    <property type="component" value="Unassembled WGS sequence"/>
</dbReference>
<feature type="transmembrane region" description="Helical" evidence="2">
    <location>
        <begin position="63"/>
        <end position="85"/>
    </location>
</feature>
<keyword evidence="4" id="KW-1185">Reference proteome</keyword>
<feature type="transmembrane region" description="Helical" evidence="2">
    <location>
        <begin position="91"/>
        <end position="110"/>
    </location>
</feature>
<reference evidence="4" key="1">
    <citation type="journal article" date="2019" name="Int. J. Syst. Evol. Microbiol.">
        <title>The Global Catalogue of Microorganisms (GCM) 10K type strain sequencing project: providing services to taxonomists for standard genome sequencing and annotation.</title>
        <authorList>
            <consortium name="The Broad Institute Genomics Platform"/>
            <consortium name="The Broad Institute Genome Sequencing Center for Infectious Disease"/>
            <person name="Wu L."/>
            <person name="Ma J."/>
        </authorList>
    </citation>
    <scope>NUCLEOTIDE SEQUENCE [LARGE SCALE GENOMIC DNA]</scope>
    <source>
        <strain evidence="4">JCM 17666</strain>
    </source>
</reference>
<proteinExistence type="inferred from homology"/>